<feature type="domain" description="Tyr recombinase" evidence="3">
    <location>
        <begin position="175"/>
        <end position="357"/>
    </location>
</feature>
<keyword evidence="5" id="KW-1185">Reference proteome</keyword>
<dbReference type="RefSeq" id="WP_107754928.1">
    <property type="nucleotide sequence ID" value="NZ_QBKF01000018.1"/>
</dbReference>
<protein>
    <submittedName>
        <fullName evidence="4">Integrase</fullName>
    </submittedName>
</protein>
<dbReference type="GO" id="GO:0003677">
    <property type="term" value="F:DNA binding"/>
    <property type="evidence" value="ECO:0007669"/>
    <property type="project" value="InterPro"/>
</dbReference>
<dbReference type="Gene3D" id="1.10.443.10">
    <property type="entry name" value="Intergrase catalytic core"/>
    <property type="match status" value="1"/>
</dbReference>
<dbReference type="GO" id="GO:0006310">
    <property type="term" value="P:DNA recombination"/>
    <property type="evidence" value="ECO:0007669"/>
    <property type="project" value="UniProtKB-KW"/>
</dbReference>
<evidence type="ECO:0000313" key="4">
    <source>
        <dbReference type="EMBL" id="PVE45616.1"/>
    </source>
</evidence>
<dbReference type="GO" id="GO:0015074">
    <property type="term" value="P:DNA integration"/>
    <property type="evidence" value="ECO:0007669"/>
    <property type="project" value="UniProtKB-KW"/>
</dbReference>
<dbReference type="InterPro" id="IPR050090">
    <property type="entry name" value="Tyrosine_recombinase_XerCD"/>
</dbReference>
<organism evidence="4 5">
    <name type="scientific">Pararhodobacter aggregans</name>
    <dbReference type="NCBI Taxonomy" id="404875"/>
    <lineage>
        <taxon>Bacteria</taxon>
        <taxon>Pseudomonadati</taxon>
        <taxon>Pseudomonadota</taxon>
        <taxon>Alphaproteobacteria</taxon>
        <taxon>Rhodobacterales</taxon>
        <taxon>Paracoccaceae</taxon>
        <taxon>Pararhodobacter</taxon>
    </lineage>
</organism>
<keyword evidence="1" id="KW-0229">DNA integration</keyword>
<evidence type="ECO:0000313" key="5">
    <source>
        <dbReference type="Proteomes" id="UP000244810"/>
    </source>
</evidence>
<name>A0A2T7ULS0_9RHOB</name>
<dbReference type="PANTHER" id="PTHR30349:SF88">
    <property type="entry name" value="BLL1584 PROTEIN"/>
    <property type="match status" value="1"/>
</dbReference>
<keyword evidence="2" id="KW-0233">DNA recombination</keyword>
<dbReference type="InterPro" id="IPR013762">
    <property type="entry name" value="Integrase-like_cat_sf"/>
</dbReference>
<dbReference type="Proteomes" id="UP000244810">
    <property type="component" value="Unassembled WGS sequence"/>
</dbReference>
<gene>
    <name evidence="4" type="ORF">DDE23_20340</name>
</gene>
<evidence type="ECO:0000259" key="3">
    <source>
        <dbReference type="PROSITE" id="PS51898"/>
    </source>
</evidence>
<dbReference type="SUPFAM" id="SSF56349">
    <property type="entry name" value="DNA breaking-rejoining enzymes"/>
    <property type="match status" value="1"/>
</dbReference>
<comment type="caution">
    <text evidence="4">The sequence shown here is derived from an EMBL/GenBank/DDBJ whole genome shotgun (WGS) entry which is preliminary data.</text>
</comment>
<dbReference type="AlphaFoldDB" id="A0A2T7ULS0"/>
<dbReference type="Pfam" id="PF00589">
    <property type="entry name" value="Phage_integrase"/>
    <property type="match status" value="1"/>
</dbReference>
<dbReference type="CDD" id="cd00796">
    <property type="entry name" value="INT_Rci_Hp1_C"/>
    <property type="match status" value="1"/>
</dbReference>
<evidence type="ECO:0000256" key="1">
    <source>
        <dbReference type="ARBA" id="ARBA00022908"/>
    </source>
</evidence>
<dbReference type="InterPro" id="IPR002104">
    <property type="entry name" value="Integrase_catalytic"/>
</dbReference>
<reference evidence="4 5" key="1">
    <citation type="journal article" date="2011" name="Syst. Appl. Microbiol.">
        <title>Defluviimonas denitrificans gen. nov., sp. nov., and Pararhodobacter aggregans gen. nov., sp. nov., non-phototrophic Rhodobacteraceae from the biofilter of a marine aquaculture.</title>
        <authorList>
            <person name="Foesel B.U."/>
            <person name="Drake H.L."/>
            <person name="Schramm A."/>
        </authorList>
    </citation>
    <scope>NUCLEOTIDE SEQUENCE [LARGE SCALE GENOMIC DNA]</scope>
    <source>
        <strain evidence="4 5">D1-19</strain>
    </source>
</reference>
<dbReference type="OrthoDB" id="9808346at2"/>
<dbReference type="InterPro" id="IPR011010">
    <property type="entry name" value="DNA_brk_join_enz"/>
</dbReference>
<proteinExistence type="predicted"/>
<dbReference type="PANTHER" id="PTHR30349">
    <property type="entry name" value="PHAGE INTEGRASE-RELATED"/>
    <property type="match status" value="1"/>
</dbReference>
<dbReference type="PROSITE" id="PS51898">
    <property type="entry name" value="TYR_RECOMBINASE"/>
    <property type="match status" value="1"/>
</dbReference>
<accession>A0A2T7ULS0</accession>
<dbReference type="EMBL" id="QDDR01000013">
    <property type="protein sequence ID" value="PVE45616.1"/>
    <property type="molecule type" value="Genomic_DNA"/>
</dbReference>
<evidence type="ECO:0000256" key="2">
    <source>
        <dbReference type="ARBA" id="ARBA00023172"/>
    </source>
</evidence>
<sequence length="366" mass="40862">MPQRAKGPRLYQRKDTGLWVIRDTGRGDRSTGTRDRREAERALALYLSDRDKRPGGPAQPGEMTVAEALTLYGEGHAGETKDPVRIGHAIAALVRWWGERPVSAITKETCRAYVRGRRKPGKRHPDTGEVLEWLPVAEGTTRRELGTLAAALNFCMGEGQLLNPPKVHLPAKPDPKDRWLTREEAAALIWASWRNPDAKHLSRFILVSLYTGTRKTAVLRLRYMPNTSGGWIDVDQGKLYRRGQGQAETAKKQPPVRLPRQIVAHAGRWKKRGARWVVDYEGHGVASIKTAWATAVEAAGLGETGVTPHTLRHTAITWAMQAGADIWETAGFFGVSIETMMRTYAHHHPDHQQTTVRALEARGRKL</sequence>